<dbReference type="Gene3D" id="3.40.630.30">
    <property type="match status" value="1"/>
</dbReference>
<evidence type="ECO:0000313" key="2">
    <source>
        <dbReference type="EMBL" id="MBB4842814.1"/>
    </source>
</evidence>
<dbReference type="EMBL" id="JACHLP010000002">
    <property type="protein sequence ID" value="MBB4842814.1"/>
    <property type="molecule type" value="Genomic_DNA"/>
</dbReference>
<evidence type="ECO:0000313" key="3">
    <source>
        <dbReference type="Proteomes" id="UP000562027"/>
    </source>
</evidence>
<keyword evidence="3" id="KW-1185">Reference proteome</keyword>
<comment type="caution">
    <text evidence="2">The sequence shown here is derived from an EMBL/GenBank/DDBJ whole genome shotgun (WGS) entry which is preliminary data.</text>
</comment>
<dbReference type="CDD" id="cd04301">
    <property type="entry name" value="NAT_SF"/>
    <property type="match status" value="1"/>
</dbReference>
<dbReference type="Pfam" id="PF00583">
    <property type="entry name" value="Acetyltransf_1"/>
    <property type="match status" value="1"/>
</dbReference>
<dbReference type="InterPro" id="IPR016181">
    <property type="entry name" value="Acyl_CoA_acyltransferase"/>
</dbReference>
<dbReference type="GO" id="GO:0005840">
    <property type="term" value="C:ribosome"/>
    <property type="evidence" value="ECO:0007669"/>
    <property type="project" value="UniProtKB-KW"/>
</dbReference>
<dbReference type="Proteomes" id="UP000562027">
    <property type="component" value="Unassembled WGS sequence"/>
</dbReference>
<accession>A0A840L2W4</accession>
<organism evidence="2 3">
    <name type="scientific">Roseateles oligotrophus</name>
    <dbReference type="NCBI Taxonomy" id="1769250"/>
    <lineage>
        <taxon>Bacteria</taxon>
        <taxon>Pseudomonadati</taxon>
        <taxon>Pseudomonadota</taxon>
        <taxon>Betaproteobacteria</taxon>
        <taxon>Burkholderiales</taxon>
        <taxon>Sphaerotilaceae</taxon>
        <taxon>Roseateles</taxon>
    </lineage>
</organism>
<keyword evidence="2" id="KW-0689">Ribosomal protein</keyword>
<proteinExistence type="predicted"/>
<feature type="domain" description="N-acetyltransferase" evidence="1">
    <location>
        <begin position="1"/>
        <end position="84"/>
    </location>
</feature>
<name>A0A840L2W4_9BURK</name>
<keyword evidence="2" id="KW-0687">Ribonucleoprotein</keyword>
<sequence>MLGTILVGHDGRRGLIHHLAVASESQRKGIGTSLVHEGLRRLRAVGIQKCHLLVYADNVCGRAFLERVGAEHRDALAIYSLLVK</sequence>
<dbReference type="AlphaFoldDB" id="A0A840L2W4"/>
<gene>
    <name evidence="2" type="ORF">HNP55_001329</name>
</gene>
<evidence type="ECO:0000259" key="1">
    <source>
        <dbReference type="PROSITE" id="PS51186"/>
    </source>
</evidence>
<reference evidence="2 3" key="1">
    <citation type="submission" date="2020-08" db="EMBL/GenBank/DDBJ databases">
        <title>Functional genomics of gut bacteria from endangered species of beetles.</title>
        <authorList>
            <person name="Carlos-Shanley C."/>
        </authorList>
    </citation>
    <scope>NUCLEOTIDE SEQUENCE [LARGE SCALE GENOMIC DNA]</scope>
    <source>
        <strain evidence="2 3">S00239</strain>
    </source>
</reference>
<dbReference type="GO" id="GO:0016747">
    <property type="term" value="F:acyltransferase activity, transferring groups other than amino-acyl groups"/>
    <property type="evidence" value="ECO:0007669"/>
    <property type="project" value="InterPro"/>
</dbReference>
<dbReference type="InterPro" id="IPR000182">
    <property type="entry name" value="GNAT_dom"/>
</dbReference>
<dbReference type="PROSITE" id="PS51186">
    <property type="entry name" value="GNAT"/>
    <property type="match status" value="1"/>
</dbReference>
<protein>
    <submittedName>
        <fullName evidence="2">Ribosomal protein S18 acetylase RimI-like enzyme</fullName>
    </submittedName>
</protein>
<dbReference type="SUPFAM" id="SSF55729">
    <property type="entry name" value="Acyl-CoA N-acyltransferases (Nat)"/>
    <property type="match status" value="1"/>
</dbReference>